<protein>
    <submittedName>
        <fullName evidence="1">Uncharacterized protein</fullName>
    </submittedName>
</protein>
<name>A0AAE0Y978_9GAST</name>
<organism evidence="1 2">
    <name type="scientific">Elysia crispata</name>
    <name type="common">lettuce slug</name>
    <dbReference type="NCBI Taxonomy" id="231223"/>
    <lineage>
        <taxon>Eukaryota</taxon>
        <taxon>Metazoa</taxon>
        <taxon>Spiralia</taxon>
        <taxon>Lophotrochozoa</taxon>
        <taxon>Mollusca</taxon>
        <taxon>Gastropoda</taxon>
        <taxon>Heterobranchia</taxon>
        <taxon>Euthyneura</taxon>
        <taxon>Panpulmonata</taxon>
        <taxon>Sacoglossa</taxon>
        <taxon>Placobranchoidea</taxon>
        <taxon>Plakobranchidae</taxon>
        <taxon>Elysia</taxon>
    </lineage>
</organism>
<dbReference type="EMBL" id="JAWDGP010006665">
    <property type="protein sequence ID" value="KAK3737101.1"/>
    <property type="molecule type" value="Genomic_DNA"/>
</dbReference>
<proteinExistence type="predicted"/>
<keyword evidence="2" id="KW-1185">Reference proteome</keyword>
<dbReference type="Proteomes" id="UP001283361">
    <property type="component" value="Unassembled WGS sequence"/>
</dbReference>
<gene>
    <name evidence="1" type="ORF">RRG08_016407</name>
</gene>
<evidence type="ECO:0000313" key="1">
    <source>
        <dbReference type="EMBL" id="KAK3737101.1"/>
    </source>
</evidence>
<evidence type="ECO:0000313" key="2">
    <source>
        <dbReference type="Proteomes" id="UP001283361"/>
    </source>
</evidence>
<dbReference type="AlphaFoldDB" id="A0AAE0Y978"/>
<sequence length="149" mass="17095">MPTEERFPSKLSNCTGSIVGIAETSGQVYLHYKHRQNSRPHQEVSVKSAVNLRCYRRIANGEMWTSTKLPLSFLKAVSCIVLTRLYPLIYRETISVKFIRGAELRMPSTKYLNLFKTPAEHSWAVVYSYPQLTPHFKHGAHQTISPSWV</sequence>
<reference evidence="1" key="1">
    <citation type="journal article" date="2023" name="G3 (Bethesda)">
        <title>A reference genome for the long-term kleptoplast-retaining sea slug Elysia crispata morphotype clarki.</title>
        <authorList>
            <person name="Eastman K.E."/>
            <person name="Pendleton A.L."/>
            <person name="Shaikh M.A."/>
            <person name="Suttiyut T."/>
            <person name="Ogas R."/>
            <person name="Tomko P."/>
            <person name="Gavelis G."/>
            <person name="Widhalm J.R."/>
            <person name="Wisecaver J.H."/>
        </authorList>
    </citation>
    <scope>NUCLEOTIDE SEQUENCE</scope>
    <source>
        <strain evidence="1">ECLA1</strain>
    </source>
</reference>
<comment type="caution">
    <text evidence="1">The sequence shown here is derived from an EMBL/GenBank/DDBJ whole genome shotgun (WGS) entry which is preliminary data.</text>
</comment>
<accession>A0AAE0Y978</accession>